<keyword evidence="1" id="KW-0545">Nucleotide biosynthesis</keyword>
<name>X0XW50_9ZZZZ</name>
<feature type="domain" description="Ribose-phosphate pyrophosphokinase N-terminal" evidence="2">
    <location>
        <begin position="7"/>
        <end position="93"/>
    </location>
</feature>
<evidence type="ECO:0000259" key="2">
    <source>
        <dbReference type="Pfam" id="PF13793"/>
    </source>
</evidence>
<accession>X0XW50</accession>
<dbReference type="GO" id="GO:0009165">
    <property type="term" value="P:nucleotide biosynthetic process"/>
    <property type="evidence" value="ECO:0007669"/>
    <property type="project" value="UniProtKB-KW"/>
</dbReference>
<dbReference type="FunFam" id="3.40.50.2020:FF:000014">
    <property type="entry name" value="Ribose-phosphate pyrophosphokinase 1"/>
    <property type="match status" value="1"/>
</dbReference>
<comment type="caution">
    <text evidence="3">The sequence shown here is derived from an EMBL/GenBank/DDBJ whole genome shotgun (WGS) entry which is preliminary data.</text>
</comment>
<dbReference type="AlphaFoldDB" id="X0XW50"/>
<reference evidence="3" key="1">
    <citation type="journal article" date="2014" name="Front. Microbiol.">
        <title>High frequency of phylogenetically diverse reductive dehalogenase-homologous genes in deep subseafloor sedimentary metagenomes.</title>
        <authorList>
            <person name="Kawai M."/>
            <person name="Futagami T."/>
            <person name="Toyoda A."/>
            <person name="Takaki Y."/>
            <person name="Nishi S."/>
            <person name="Hori S."/>
            <person name="Arai W."/>
            <person name="Tsubouchi T."/>
            <person name="Morono Y."/>
            <person name="Uchiyama I."/>
            <person name="Ito T."/>
            <person name="Fujiyama A."/>
            <person name="Inagaki F."/>
            <person name="Takami H."/>
        </authorList>
    </citation>
    <scope>NUCLEOTIDE SEQUENCE</scope>
    <source>
        <strain evidence="3">Expedition CK06-06</strain>
    </source>
</reference>
<dbReference type="SMART" id="SM01400">
    <property type="entry name" value="Pribosyltran_N"/>
    <property type="match status" value="1"/>
</dbReference>
<dbReference type="InterPro" id="IPR029057">
    <property type="entry name" value="PRTase-like"/>
</dbReference>
<dbReference type="InterPro" id="IPR029099">
    <property type="entry name" value="Pribosyltran_N"/>
</dbReference>
<feature type="non-terminal residue" evidence="3">
    <location>
        <position position="93"/>
    </location>
</feature>
<sequence length="93" mass="10367">MKSVLIELNHPIGKRVAKKAGIDYCKAKLGHFPDGETYLQILCSAKGKKVFLLADFANNPNDSLIAVLLASETLWAMKAKKIFLIAPYMVYLR</sequence>
<evidence type="ECO:0000313" key="3">
    <source>
        <dbReference type="EMBL" id="GAG28981.1"/>
    </source>
</evidence>
<protein>
    <recommendedName>
        <fullName evidence="2">Ribose-phosphate pyrophosphokinase N-terminal domain-containing protein</fullName>
    </recommendedName>
</protein>
<organism evidence="3">
    <name type="scientific">marine sediment metagenome</name>
    <dbReference type="NCBI Taxonomy" id="412755"/>
    <lineage>
        <taxon>unclassified sequences</taxon>
        <taxon>metagenomes</taxon>
        <taxon>ecological metagenomes</taxon>
    </lineage>
</organism>
<dbReference type="SUPFAM" id="SSF53271">
    <property type="entry name" value="PRTase-like"/>
    <property type="match status" value="1"/>
</dbReference>
<dbReference type="EMBL" id="BARS01045027">
    <property type="protein sequence ID" value="GAG28981.1"/>
    <property type="molecule type" value="Genomic_DNA"/>
</dbReference>
<dbReference type="Pfam" id="PF13793">
    <property type="entry name" value="Pribosyltran_N"/>
    <property type="match status" value="1"/>
</dbReference>
<proteinExistence type="predicted"/>
<dbReference type="Gene3D" id="3.40.50.2020">
    <property type="match status" value="1"/>
</dbReference>
<evidence type="ECO:0000256" key="1">
    <source>
        <dbReference type="ARBA" id="ARBA00022727"/>
    </source>
</evidence>
<gene>
    <name evidence="3" type="ORF">S01H1_67947</name>
</gene>